<dbReference type="PANTHER" id="PTHR43462">
    <property type="entry name" value="ALANYL-TRNA EDITING PROTEIN"/>
    <property type="match status" value="1"/>
</dbReference>
<dbReference type="InterPro" id="IPR051335">
    <property type="entry name" value="Alanyl-tRNA_Editing_Enzymes"/>
</dbReference>
<dbReference type="GO" id="GO:0006419">
    <property type="term" value="P:alanyl-tRNA aminoacylation"/>
    <property type="evidence" value="ECO:0007669"/>
    <property type="project" value="InterPro"/>
</dbReference>
<reference evidence="8" key="1">
    <citation type="submission" date="2019-08" db="EMBL/GenBank/DDBJ databases">
        <title>Complete Genome Sequence of the Polysaccharide-Degrading Rumen Bacterium Pseudobutyrivibrio xylanivorans MA3014.</title>
        <authorList>
            <person name="Palevich N."/>
            <person name="Maclean P.H."/>
            <person name="Kelly W.J."/>
            <person name="Leahy S.C."/>
            <person name="Rakonjac J."/>
            <person name="Attwood G.T."/>
        </authorList>
    </citation>
    <scope>NUCLEOTIDE SEQUENCE [LARGE SCALE GENOMIC DNA]</scope>
    <source>
        <strain evidence="8">MA3014</strain>
    </source>
</reference>
<evidence type="ECO:0000256" key="3">
    <source>
        <dbReference type="ARBA" id="ARBA00022723"/>
    </source>
</evidence>
<dbReference type="SUPFAM" id="SSF50447">
    <property type="entry name" value="Translation proteins"/>
    <property type="match status" value="1"/>
</dbReference>
<evidence type="ECO:0000256" key="1">
    <source>
        <dbReference type="ARBA" id="ARBA00001947"/>
    </source>
</evidence>
<evidence type="ECO:0000256" key="4">
    <source>
        <dbReference type="ARBA" id="ARBA00022833"/>
    </source>
</evidence>
<dbReference type="PANTHER" id="PTHR43462:SF1">
    <property type="entry name" value="ALANYL-TRNA EDITING PROTEIN AARSD1"/>
    <property type="match status" value="1"/>
</dbReference>
<gene>
    <name evidence="7" type="ORF">FXF36_08350</name>
</gene>
<feature type="domain" description="Alanyl-transfer RNA synthetases family profile" evidence="6">
    <location>
        <begin position="1"/>
        <end position="226"/>
    </location>
</feature>
<dbReference type="InterPro" id="IPR018165">
    <property type="entry name" value="Ala-tRNA-synth_IIc_core"/>
</dbReference>
<dbReference type="GO" id="GO:0004813">
    <property type="term" value="F:alanine-tRNA ligase activity"/>
    <property type="evidence" value="ECO:0007669"/>
    <property type="project" value="InterPro"/>
</dbReference>
<dbReference type="InterPro" id="IPR009000">
    <property type="entry name" value="Transl_B-barrel_sf"/>
</dbReference>
<dbReference type="EMBL" id="CP043028">
    <property type="protein sequence ID" value="QFJ54864.1"/>
    <property type="molecule type" value="Genomic_DNA"/>
</dbReference>
<evidence type="ECO:0000256" key="2">
    <source>
        <dbReference type="ARBA" id="ARBA00004496"/>
    </source>
</evidence>
<keyword evidence="5" id="KW-0175">Coiled coil</keyword>
<dbReference type="GO" id="GO:0002161">
    <property type="term" value="F:aminoacyl-tRNA deacylase activity"/>
    <property type="evidence" value="ECO:0007669"/>
    <property type="project" value="UniProtKB-ARBA"/>
</dbReference>
<organism evidence="7 8">
    <name type="scientific">Pseudobutyrivibrio xylanivorans</name>
    <dbReference type="NCBI Taxonomy" id="185007"/>
    <lineage>
        <taxon>Bacteria</taxon>
        <taxon>Bacillati</taxon>
        <taxon>Bacillota</taxon>
        <taxon>Clostridia</taxon>
        <taxon>Lachnospirales</taxon>
        <taxon>Lachnospiraceae</taxon>
        <taxon>Pseudobutyrivibrio</taxon>
    </lineage>
</organism>
<feature type="coiled-coil region" evidence="5">
    <location>
        <begin position="236"/>
        <end position="284"/>
    </location>
</feature>
<dbReference type="GO" id="GO:0005524">
    <property type="term" value="F:ATP binding"/>
    <property type="evidence" value="ECO:0007669"/>
    <property type="project" value="InterPro"/>
</dbReference>
<comment type="subcellular location">
    <subcellularLocation>
        <location evidence="2">Cytoplasm</location>
    </subcellularLocation>
</comment>
<evidence type="ECO:0000313" key="8">
    <source>
        <dbReference type="Proteomes" id="UP000327030"/>
    </source>
</evidence>
<dbReference type="Proteomes" id="UP000327030">
    <property type="component" value="Chromosome 1"/>
</dbReference>
<dbReference type="InterPro" id="IPR018164">
    <property type="entry name" value="Ala-tRNA-synth_IIc_N"/>
</dbReference>
<dbReference type="InterPro" id="IPR018163">
    <property type="entry name" value="Thr/Ala-tRNA-synth_IIc_edit"/>
</dbReference>
<dbReference type="GO" id="GO:0046872">
    <property type="term" value="F:metal ion binding"/>
    <property type="evidence" value="ECO:0007669"/>
    <property type="project" value="UniProtKB-KW"/>
</dbReference>
<dbReference type="Gene3D" id="3.30.980.10">
    <property type="entry name" value="Threonyl-trna Synthetase, Chain A, domain 2"/>
    <property type="match status" value="1"/>
</dbReference>
<dbReference type="SMART" id="SM00863">
    <property type="entry name" value="tRNA_SAD"/>
    <property type="match status" value="1"/>
</dbReference>
<dbReference type="OrthoDB" id="9812949at2"/>
<dbReference type="GO" id="GO:0003676">
    <property type="term" value="F:nucleic acid binding"/>
    <property type="evidence" value="ECO:0007669"/>
    <property type="project" value="InterPro"/>
</dbReference>
<evidence type="ECO:0000256" key="5">
    <source>
        <dbReference type="SAM" id="Coils"/>
    </source>
</evidence>
<comment type="cofactor">
    <cofactor evidence="1">
        <name>Zn(2+)</name>
        <dbReference type="ChEBI" id="CHEBI:29105"/>
    </cofactor>
</comment>
<dbReference type="Gene3D" id="3.10.310.40">
    <property type="match status" value="1"/>
</dbReference>
<dbReference type="AlphaFoldDB" id="A0A5P6VUF7"/>
<dbReference type="Pfam" id="PF07973">
    <property type="entry name" value="tRNA_SAD"/>
    <property type="match status" value="1"/>
</dbReference>
<keyword evidence="3" id="KW-0479">Metal-binding</keyword>
<sequence length="386" mass="42998">MERLMKTVALYDEDAFLREFDAKVLSCEQVGQNSYKVILDQTLFFPEQGGQTSDYGLLGEGRVTDVQVENDKIVHYCDIVYTVGEVVHGTIDWHHRFGNMQQHTGEHIFTGLAHNIYGAENVGFHLSENTVTLDLNIELSTEQVRLLEHSANELIAADVSVKAYYPDAATLEATSYRSKKEIDGAVRLVEIDGTDICACCAPHVKSTGQVGILKVLSFEKYKGGTRVYILCGLRALEDYNHRMEILSESYQSLNCREEQVPEKIKSLLEDNKQLKYRISEVKAKILMERIERYPTDLVDVTIFTEDLDAKNMRDGVNALMEKHSGLCSIFSGDDDNGYNFVIGSTTRDCSAIAVGLRELLGAKGGGSKQMAQGSVNATRSAIEQTL</sequence>
<accession>A0A5P6VUF7</accession>
<dbReference type="GO" id="GO:0005737">
    <property type="term" value="C:cytoplasm"/>
    <property type="evidence" value="ECO:0007669"/>
    <property type="project" value="UniProtKB-SubCell"/>
</dbReference>
<evidence type="ECO:0000313" key="7">
    <source>
        <dbReference type="EMBL" id="QFJ54864.1"/>
    </source>
</evidence>
<dbReference type="InterPro" id="IPR012947">
    <property type="entry name" value="tRNA_SAD"/>
</dbReference>
<keyword evidence="4" id="KW-0862">Zinc</keyword>
<dbReference type="PROSITE" id="PS50860">
    <property type="entry name" value="AA_TRNA_LIGASE_II_ALA"/>
    <property type="match status" value="1"/>
</dbReference>
<proteinExistence type="predicted"/>
<dbReference type="Pfam" id="PF01411">
    <property type="entry name" value="tRNA-synt_2c"/>
    <property type="match status" value="1"/>
</dbReference>
<name>A0A5P6VUF7_PSEXY</name>
<dbReference type="Gene3D" id="2.40.30.130">
    <property type="match status" value="1"/>
</dbReference>
<protein>
    <recommendedName>
        <fullName evidence="6">Alanyl-transfer RNA synthetases family profile domain-containing protein</fullName>
    </recommendedName>
</protein>
<dbReference type="KEGG" id="pxv:FXF36_08350"/>
<dbReference type="SUPFAM" id="SSF55186">
    <property type="entry name" value="ThrRS/AlaRS common domain"/>
    <property type="match status" value="1"/>
</dbReference>
<evidence type="ECO:0000259" key="6">
    <source>
        <dbReference type="PROSITE" id="PS50860"/>
    </source>
</evidence>